<protein>
    <submittedName>
        <fullName evidence="2">Putative secreted protein</fullName>
    </submittedName>
</protein>
<reference evidence="2" key="1">
    <citation type="journal article" date="2014" name="PLoS Negl. Trop. Dis.">
        <title>An updated insight into the Sialotranscriptome of Triatoma infestans: developmental stage and geographic variations.</title>
        <authorList>
            <person name="Schwarz A."/>
            <person name="Medrano-Mercado N."/>
            <person name="Schaub G.A."/>
            <person name="Struchiner C.J."/>
            <person name="Bargues M.D."/>
            <person name="Levy M.Z."/>
            <person name="Ribeiro J.M."/>
        </authorList>
    </citation>
    <scope>NUCLEOTIDE SEQUENCE</scope>
    <source>
        <strain evidence="2">Chile</strain>
        <tissue evidence="2">Salivary glands</tissue>
    </source>
</reference>
<dbReference type="EMBL" id="GBBI01000469">
    <property type="protein sequence ID" value="JAC18243.1"/>
    <property type="molecule type" value="mRNA"/>
</dbReference>
<organism evidence="2">
    <name type="scientific">Triatoma infestans</name>
    <name type="common">Assassin bug</name>
    <dbReference type="NCBI Taxonomy" id="30076"/>
    <lineage>
        <taxon>Eukaryota</taxon>
        <taxon>Metazoa</taxon>
        <taxon>Ecdysozoa</taxon>
        <taxon>Arthropoda</taxon>
        <taxon>Hexapoda</taxon>
        <taxon>Insecta</taxon>
        <taxon>Pterygota</taxon>
        <taxon>Neoptera</taxon>
        <taxon>Paraneoptera</taxon>
        <taxon>Hemiptera</taxon>
        <taxon>Heteroptera</taxon>
        <taxon>Panheteroptera</taxon>
        <taxon>Cimicomorpha</taxon>
        <taxon>Reduviidae</taxon>
        <taxon>Triatominae</taxon>
        <taxon>Triatoma</taxon>
    </lineage>
</organism>
<feature type="non-terminal residue" evidence="2">
    <location>
        <position position="75"/>
    </location>
</feature>
<accession>A0A023FBE6</accession>
<proteinExistence type="evidence at transcript level"/>
<feature type="signal peptide" evidence="1">
    <location>
        <begin position="1"/>
        <end position="15"/>
    </location>
</feature>
<evidence type="ECO:0000313" key="2">
    <source>
        <dbReference type="EMBL" id="JAC18243.1"/>
    </source>
</evidence>
<keyword evidence="1" id="KW-0732">Signal</keyword>
<name>A0A023FBE6_TRIIF</name>
<feature type="chain" id="PRO_5012700700" evidence="1">
    <location>
        <begin position="16"/>
        <end position="75"/>
    </location>
</feature>
<evidence type="ECO:0000256" key="1">
    <source>
        <dbReference type="SAM" id="SignalP"/>
    </source>
</evidence>
<sequence length="75" mass="8989">MTLSLVLIQIPLAHLCNICFDYLKYFFILCPVFKDIQDIYLKPIFHINNERDDMDRLNSLFVLTILSQVNRNFTY</sequence>
<dbReference type="AlphaFoldDB" id="A0A023FBE6"/>